<keyword evidence="3" id="KW-1185">Reference proteome</keyword>
<dbReference type="Proteomes" id="UP000317429">
    <property type="component" value="Chromosome"/>
</dbReference>
<dbReference type="RefSeq" id="WP_145284145.1">
    <property type="nucleotide sequence ID" value="NZ_CP036291.1"/>
</dbReference>
<sequence length="379" mass="39250" precursor="true">MASPGCPFRSSAALIAAVLLFGAGRADAVLVAYDPFLTGDDRPAGQYSPAPTVAPIVADIRTQGPAALGWVGMNSIDGFGIPHTGTTSNFQVNATGENSPAVTYEQGGRMQWLGVGNSPGDRNITRQLNPTPESSEWWFSIMVNRLGWADPPAAATSTFVVGGFTDAGGNGLQVGFDDSAGDGIPDLVLRTNLANNVLIADAGPNNNRLVLVKLEINTSGNENLSIWADPDTLNPLGAPTVVISDQDIFSTLNPFTQSKYESPGQSGAAFFDEIRLATTFEDATGIVPSTGTPGDYNDDGFVDAADYTVWRDNLGTAAVLPNDPTGGTIDTAQYDTWKTNFGLPATGAVGGAAVPEPGASLALLLCLGAAGLGLTRRAR</sequence>
<gene>
    <name evidence="2" type="ORF">Pla175_21840</name>
</gene>
<dbReference type="EMBL" id="CP036291">
    <property type="protein sequence ID" value="QDU88800.1"/>
    <property type="molecule type" value="Genomic_DNA"/>
</dbReference>
<proteinExistence type="predicted"/>
<organism evidence="2 3">
    <name type="scientific">Pirellulimonas nuda</name>
    <dbReference type="NCBI Taxonomy" id="2528009"/>
    <lineage>
        <taxon>Bacteria</taxon>
        <taxon>Pseudomonadati</taxon>
        <taxon>Planctomycetota</taxon>
        <taxon>Planctomycetia</taxon>
        <taxon>Pirellulales</taxon>
        <taxon>Lacipirellulaceae</taxon>
        <taxon>Pirellulimonas</taxon>
    </lineage>
</organism>
<dbReference type="AlphaFoldDB" id="A0A518DBF1"/>
<evidence type="ECO:0000313" key="3">
    <source>
        <dbReference type="Proteomes" id="UP000317429"/>
    </source>
</evidence>
<dbReference type="KEGG" id="pnd:Pla175_21840"/>
<reference evidence="2 3" key="1">
    <citation type="submission" date="2019-02" db="EMBL/GenBank/DDBJ databases">
        <title>Deep-cultivation of Planctomycetes and their phenomic and genomic characterization uncovers novel biology.</title>
        <authorList>
            <person name="Wiegand S."/>
            <person name="Jogler M."/>
            <person name="Boedeker C."/>
            <person name="Pinto D."/>
            <person name="Vollmers J."/>
            <person name="Rivas-Marin E."/>
            <person name="Kohn T."/>
            <person name="Peeters S.H."/>
            <person name="Heuer A."/>
            <person name="Rast P."/>
            <person name="Oberbeckmann S."/>
            <person name="Bunk B."/>
            <person name="Jeske O."/>
            <person name="Meyerdierks A."/>
            <person name="Storesund J.E."/>
            <person name="Kallscheuer N."/>
            <person name="Luecker S."/>
            <person name="Lage O.M."/>
            <person name="Pohl T."/>
            <person name="Merkel B.J."/>
            <person name="Hornburger P."/>
            <person name="Mueller R.-W."/>
            <person name="Bruemmer F."/>
            <person name="Labrenz M."/>
            <person name="Spormann A.M."/>
            <person name="Op den Camp H."/>
            <person name="Overmann J."/>
            <person name="Amann R."/>
            <person name="Jetten M.S.M."/>
            <person name="Mascher T."/>
            <person name="Medema M.H."/>
            <person name="Devos D.P."/>
            <person name="Kaster A.-K."/>
            <person name="Ovreas L."/>
            <person name="Rohde M."/>
            <person name="Galperin M.Y."/>
            <person name="Jogler C."/>
        </authorList>
    </citation>
    <scope>NUCLEOTIDE SEQUENCE [LARGE SCALE GENOMIC DNA]</scope>
    <source>
        <strain evidence="2 3">Pla175</strain>
    </source>
</reference>
<dbReference type="OrthoDB" id="250975at2"/>
<dbReference type="InterPro" id="IPR018247">
    <property type="entry name" value="EF_Hand_1_Ca_BS"/>
</dbReference>
<evidence type="ECO:0000313" key="2">
    <source>
        <dbReference type="EMBL" id="QDU88800.1"/>
    </source>
</evidence>
<dbReference type="PROSITE" id="PS00018">
    <property type="entry name" value="EF_HAND_1"/>
    <property type="match status" value="1"/>
</dbReference>
<keyword evidence="1" id="KW-0732">Signal</keyword>
<accession>A0A518DBF1</accession>
<evidence type="ECO:0000256" key="1">
    <source>
        <dbReference type="SAM" id="SignalP"/>
    </source>
</evidence>
<protein>
    <recommendedName>
        <fullName evidence="4">PEP-CTERM protein-sorting domain-containing protein</fullName>
    </recommendedName>
</protein>
<evidence type="ECO:0008006" key="4">
    <source>
        <dbReference type="Google" id="ProtNLM"/>
    </source>
</evidence>
<feature type="signal peptide" evidence="1">
    <location>
        <begin position="1"/>
        <end position="28"/>
    </location>
</feature>
<feature type="chain" id="PRO_5022115198" description="PEP-CTERM protein-sorting domain-containing protein" evidence="1">
    <location>
        <begin position="29"/>
        <end position="379"/>
    </location>
</feature>
<name>A0A518DBF1_9BACT</name>